<dbReference type="Proteomes" id="UP001519307">
    <property type="component" value="Unassembled WGS sequence"/>
</dbReference>
<evidence type="ECO:0000313" key="1">
    <source>
        <dbReference type="EMBL" id="MBP2031534.1"/>
    </source>
</evidence>
<gene>
    <name evidence="1" type="ORF">J2Z42_000199</name>
</gene>
<keyword evidence="2" id="KW-1185">Reference proteome</keyword>
<proteinExistence type="predicted"/>
<dbReference type="EMBL" id="JAGGLM010000001">
    <property type="protein sequence ID" value="MBP2031534.1"/>
    <property type="molecule type" value="Genomic_DNA"/>
</dbReference>
<evidence type="ECO:0000313" key="2">
    <source>
        <dbReference type="Proteomes" id="UP001519307"/>
    </source>
</evidence>
<protein>
    <recommendedName>
        <fullName evidence="3">DUF4489 domain-containing protein</fullName>
    </recommendedName>
</protein>
<reference evidence="1 2" key="1">
    <citation type="submission" date="2021-03" db="EMBL/GenBank/DDBJ databases">
        <title>Genomic Encyclopedia of Type Strains, Phase IV (KMG-IV): sequencing the most valuable type-strain genomes for metagenomic binning, comparative biology and taxonomic classification.</title>
        <authorList>
            <person name="Goeker M."/>
        </authorList>
    </citation>
    <scope>NUCLEOTIDE SEQUENCE [LARGE SCALE GENOMIC DNA]</scope>
    <source>
        <strain evidence="1 2">DSM 28783</strain>
    </source>
</reference>
<accession>A0ABS4KNB7</accession>
<dbReference type="RefSeq" id="WP_209700490.1">
    <property type="nucleotide sequence ID" value="NZ_JAGGLM010000001.1"/>
</dbReference>
<evidence type="ECO:0008006" key="3">
    <source>
        <dbReference type="Google" id="ProtNLM"/>
    </source>
</evidence>
<name>A0ABS4KNB7_9CLOT</name>
<sequence>MKDIQEIMMEIDNITKKQLAVDLSDDEKKELAGLIQTSPDVVLQQDSSDPCCNPTTPPTTCPPCTPGTFCCLIQVPTDFTFINGQLHAGVSSGSNFTVIPSADRCQATLANGCTVLLNRAKVTGTVKVFASLGFKDTSGNCAFLCCSDCICFCNSDVVCCGTIDPASVKFLVSDLSYRNLGPIGSNCVTNVFEITGKVTPTC</sequence>
<comment type="caution">
    <text evidence="1">The sequence shown here is derived from an EMBL/GenBank/DDBJ whole genome shotgun (WGS) entry which is preliminary data.</text>
</comment>
<organism evidence="1 2">
    <name type="scientific">Clostridium algifaecis</name>
    <dbReference type="NCBI Taxonomy" id="1472040"/>
    <lineage>
        <taxon>Bacteria</taxon>
        <taxon>Bacillati</taxon>
        <taxon>Bacillota</taxon>
        <taxon>Clostridia</taxon>
        <taxon>Eubacteriales</taxon>
        <taxon>Clostridiaceae</taxon>
        <taxon>Clostridium</taxon>
    </lineage>
</organism>